<organism evidence="7 8">
    <name type="scientific">Ereboglobus luteus</name>
    <dbReference type="NCBI Taxonomy" id="1796921"/>
    <lineage>
        <taxon>Bacteria</taxon>
        <taxon>Pseudomonadati</taxon>
        <taxon>Verrucomicrobiota</taxon>
        <taxon>Opitutia</taxon>
        <taxon>Opitutales</taxon>
        <taxon>Opitutaceae</taxon>
        <taxon>Ereboglobus</taxon>
    </lineage>
</organism>
<dbReference type="Proteomes" id="UP000244896">
    <property type="component" value="Chromosome"/>
</dbReference>
<dbReference type="OrthoDB" id="9809261at2"/>
<dbReference type="InterPro" id="IPR029058">
    <property type="entry name" value="AB_hydrolase_fold"/>
</dbReference>
<accession>A0A2U8E303</accession>
<gene>
    <name evidence="7" type="ORF">CKA38_08405</name>
</gene>
<keyword evidence="1" id="KW-0719">Serine esterase</keyword>
<name>A0A2U8E303_9BACT</name>
<dbReference type="RefSeq" id="WP_108825071.1">
    <property type="nucleotide sequence ID" value="NZ_CP023004.1"/>
</dbReference>
<dbReference type="SUPFAM" id="SSF53474">
    <property type="entry name" value="alpha/beta-Hydrolases"/>
    <property type="match status" value="1"/>
</dbReference>
<feature type="domain" description="4-O-methyl-glucuronoyl methylesterase-like" evidence="6">
    <location>
        <begin position="216"/>
        <end position="372"/>
    </location>
</feature>
<evidence type="ECO:0000256" key="5">
    <source>
        <dbReference type="SAM" id="SignalP"/>
    </source>
</evidence>
<dbReference type="EMBL" id="CP023004">
    <property type="protein sequence ID" value="AWI09259.1"/>
    <property type="molecule type" value="Genomic_DNA"/>
</dbReference>
<protein>
    <submittedName>
        <fullName evidence="7">Acetylxylan esterase</fullName>
    </submittedName>
</protein>
<evidence type="ECO:0000313" key="7">
    <source>
        <dbReference type="EMBL" id="AWI09259.1"/>
    </source>
</evidence>
<feature type="signal peptide" evidence="5">
    <location>
        <begin position="1"/>
        <end position="26"/>
    </location>
</feature>
<evidence type="ECO:0000313" key="8">
    <source>
        <dbReference type="Proteomes" id="UP000244896"/>
    </source>
</evidence>
<sequence length="424" mass="46061">MNTVARRIARLCAFATLALLAARAIALPPPEKLPASPTPPDPLVITDGPRITTAKDWHAKRAPGLRALFQNYEYGLRPREVAPVATIIREDKNALGGKATLREISVDTTLAANPVHLLVIVPNKQTRPAPCFLGMSFQPVYTLLADPLIKMPADGSEGKRGSRASRWPVEQIIDRGYALACFFNGDIMVDSPAPAKEALKRFAKAAGVNPDAPNAPGTIMAWAWGYSRMFDCLKDIPGIDTRRVAIVGHSRNGKAALLAAAFDERFALVIPNQAGCGGTAPSRVSADDAKPGPKGRPRVETVAAITSRFPHWFCQNFSTFAGAPEKLPFDQHALIALCAPRPVLISCATKDVWANPPGQLAMLRAADPVYQLVAKEGLRAGVTEMPATGKLIDSRLGFFIREGKHDMTHEDWRAWLDYADKWLR</sequence>
<feature type="chain" id="PRO_5015933468" evidence="5">
    <location>
        <begin position="27"/>
        <end position="424"/>
    </location>
</feature>
<proteinExistence type="predicted"/>
<evidence type="ECO:0000256" key="1">
    <source>
        <dbReference type="ARBA" id="ARBA00022487"/>
    </source>
</evidence>
<feature type="region of interest" description="Disordered" evidence="4">
    <location>
        <begin position="277"/>
        <end position="297"/>
    </location>
</feature>
<dbReference type="Pfam" id="PF22244">
    <property type="entry name" value="GCE_fung"/>
    <property type="match status" value="1"/>
</dbReference>
<keyword evidence="3" id="KW-0378">Hydrolase</keyword>
<dbReference type="Gene3D" id="3.40.50.1820">
    <property type="entry name" value="alpha/beta hydrolase"/>
    <property type="match status" value="1"/>
</dbReference>
<dbReference type="KEGG" id="elut:CKA38_08405"/>
<dbReference type="InterPro" id="IPR054579">
    <property type="entry name" value="GCE-like_dom"/>
</dbReference>
<dbReference type="GO" id="GO:0052689">
    <property type="term" value="F:carboxylic ester hydrolase activity"/>
    <property type="evidence" value="ECO:0007669"/>
    <property type="project" value="UniProtKB-KW"/>
</dbReference>
<evidence type="ECO:0000256" key="4">
    <source>
        <dbReference type="SAM" id="MobiDB-lite"/>
    </source>
</evidence>
<keyword evidence="8" id="KW-1185">Reference proteome</keyword>
<evidence type="ECO:0000256" key="3">
    <source>
        <dbReference type="ARBA" id="ARBA00022801"/>
    </source>
</evidence>
<keyword evidence="2 5" id="KW-0732">Signal</keyword>
<dbReference type="AlphaFoldDB" id="A0A2U8E303"/>
<reference evidence="7 8" key="1">
    <citation type="journal article" date="2018" name="Syst. Appl. Microbiol.">
        <title>Ereboglobus luteus gen. nov. sp. nov. from cockroach guts, and new insights into the oxygen relationship of the genera Opitutus and Didymococcus (Verrucomicrobia: Opitutaceae).</title>
        <authorList>
            <person name="Tegtmeier D."/>
            <person name="Belitz A."/>
            <person name="Radek R."/>
            <person name="Heimerl T."/>
            <person name="Brune A."/>
        </authorList>
    </citation>
    <scope>NUCLEOTIDE SEQUENCE [LARGE SCALE GENOMIC DNA]</scope>
    <source>
        <strain evidence="7 8">Ho45</strain>
    </source>
</reference>
<evidence type="ECO:0000259" key="6">
    <source>
        <dbReference type="Pfam" id="PF22244"/>
    </source>
</evidence>
<evidence type="ECO:0000256" key="2">
    <source>
        <dbReference type="ARBA" id="ARBA00022729"/>
    </source>
</evidence>